<accession>A0ABU8YA39</accession>
<feature type="compositionally biased region" description="Low complexity" evidence="1">
    <location>
        <begin position="38"/>
        <end position="64"/>
    </location>
</feature>
<feature type="signal peptide" evidence="2">
    <location>
        <begin position="1"/>
        <end position="35"/>
    </location>
</feature>
<keyword evidence="4" id="KW-1185">Reference proteome</keyword>
<gene>
    <name evidence="3" type="ORF">WMN62_09470</name>
</gene>
<keyword evidence="2" id="KW-0732">Signal</keyword>
<evidence type="ECO:0000313" key="4">
    <source>
        <dbReference type="Proteomes" id="UP001370299"/>
    </source>
</evidence>
<reference evidence="3 4" key="1">
    <citation type="submission" date="2024-03" db="EMBL/GenBank/DDBJ databases">
        <title>Whole genomes of four grape xylem sap localized bacterial endophytes.</title>
        <authorList>
            <person name="Kumar G."/>
            <person name="Savka M.A."/>
        </authorList>
    </citation>
    <scope>NUCLEOTIDE SEQUENCE [LARGE SCALE GENOMIC DNA]</scope>
    <source>
        <strain evidence="3 4">RIT_GXS8</strain>
    </source>
</reference>
<sequence>MRRRARTTTSGITATLTAALAIGLALSGCAQSAPAGPGTPSATTAESTGTPSASPSSTPEPTSTITQVPGVDYDGGTVPASCTDLITPGKWDKAFASAPLNDPSVVGDPIATPKSAFTPVLQADGKRLYCVWRDPQADITFLSIAVDVVDSATASTELQKLSAKGYDCGTEAEGLQCQKISDNPQYPVTDGDTYFTRGDIGIHIQQSNTETSGLLDDVMEHVFTA</sequence>
<evidence type="ECO:0000313" key="3">
    <source>
        <dbReference type="EMBL" id="MEK0171698.1"/>
    </source>
</evidence>
<organism evidence="3 4">
    <name type="scientific">Curtobacterium citreum</name>
    <dbReference type="NCBI Taxonomy" id="2036"/>
    <lineage>
        <taxon>Bacteria</taxon>
        <taxon>Bacillati</taxon>
        <taxon>Actinomycetota</taxon>
        <taxon>Actinomycetes</taxon>
        <taxon>Micrococcales</taxon>
        <taxon>Microbacteriaceae</taxon>
        <taxon>Curtobacterium</taxon>
    </lineage>
</organism>
<name>A0ABU8YA39_9MICO</name>
<dbReference type="PROSITE" id="PS51257">
    <property type="entry name" value="PROKAR_LIPOPROTEIN"/>
    <property type="match status" value="1"/>
</dbReference>
<evidence type="ECO:0000256" key="1">
    <source>
        <dbReference type="SAM" id="MobiDB-lite"/>
    </source>
</evidence>
<comment type="caution">
    <text evidence="3">The sequence shown here is derived from an EMBL/GenBank/DDBJ whole genome shotgun (WGS) entry which is preliminary data.</text>
</comment>
<proteinExistence type="predicted"/>
<protein>
    <recommendedName>
        <fullName evidence="5">DUF3558 domain-containing protein</fullName>
    </recommendedName>
</protein>
<dbReference type="EMBL" id="JBBLYY010000047">
    <property type="protein sequence ID" value="MEK0171698.1"/>
    <property type="molecule type" value="Genomic_DNA"/>
</dbReference>
<evidence type="ECO:0000256" key="2">
    <source>
        <dbReference type="SAM" id="SignalP"/>
    </source>
</evidence>
<dbReference type="RefSeq" id="WP_340195990.1">
    <property type="nucleotide sequence ID" value="NZ_JBBKAP010000018.1"/>
</dbReference>
<dbReference type="Proteomes" id="UP001370299">
    <property type="component" value="Unassembled WGS sequence"/>
</dbReference>
<feature type="region of interest" description="Disordered" evidence="1">
    <location>
        <begin position="30"/>
        <end position="75"/>
    </location>
</feature>
<evidence type="ECO:0008006" key="5">
    <source>
        <dbReference type="Google" id="ProtNLM"/>
    </source>
</evidence>
<feature type="chain" id="PRO_5046041831" description="DUF3558 domain-containing protein" evidence="2">
    <location>
        <begin position="36"/>
        <end position="225"/>
    </location>
</feature>